<dbReference type="InterPro" id="IPR028939">
    <property type="entry name" value="P5C_Rdtase_cat_N"/>
</dbReference>
<dbReference type="Gene3D" id="3.40.50.720">
    <property type="entry name" value="NAD(P)-binding Rossmann-like Domain"/>
    <property type="match status" value="1"/>
</dbReference>
<comment type="subcellular location">
    <subcellularLocation>
        <location evidence="1 8">Cytoplasm</location>
    </subcellularLocation>
</comment>
<evidence type="ECO:0000313" key="15">
    <source>
        <dbReference type="Proteomes" id="UP001302494"/>
    </source>
</evidence>
<keyword evidence="5 8" id="KW-0641">Proline biosynthesis</keyword>
<name>A0AA96GJT2_9BACT</name>
<dbReference type="SUPFAM" id="SSF48179">
    <property type="entry name" value="6-phosphogluconate dehydrogenase C-terminal domain-like"/>
    <property type="match status" value="1"/>
</dbReference>
<keyword evidence="4 8" id="KW-0028">Amino-acid biosynthesis</keyword>
<dbReference type="InterPro" id="IPR008927">
    <property type="entry name" value="6-PGluconate_DH-like_C_sf"/>
</dbReference>
<keyword evidence="3 8" id="KW-0963">Cytoplasm</keyword>
<feature type="domain" description="Pyrroline-5-carboxylate reductase catalytic N-terminal" evidence="12">
    <location>
        <begin position="6"/>
        <end position="101"/>
    </location>
</feature>
<evidence type="ECO:0000256" key="8">
    <source>
        <dbReference type="HAMAP-Rule" id="MF_01925"/>
    </source>
</evidence>
<feature type="binding site" evidence="10">
    <location>
        <begin position="10"/>
        <end position="15"/>
    </location>
    <ligand>
        <name>NADP(+)</name>
        <dbReference type="ChEBI" id="CHEBI:58349"/>
    </ligand>
</feature>
<protein>
    <recommendedName>
        <fullName evidence="8 9">Pyrroline-5-carboxylate reductase</fullName>
        <shortName evidence="8">P5C reductase</shortName>
        <shortName evidence="8">P5CR</shortName>
        <ecNumber evidence="8 9">1.5.1.2</ecNumber>
    </recommendedName>
    <alternativeName>
        <fullName evidence="8">PCA reductase</fullName>
    </alternativeName>
</protein>
<evidence type="ECO:0000256" key="5">
    <source>
        <dbReference type="ARBA" id="ARBA00022650"/>
    </source>
</evidence>
<dbReference type="InterPro" id="IPR036291">
    <property type="entry name" value="NAD(P)-bd_dom_sf"/>
</dbReference>
<proteinExistence type="inferred from homology"/>
<keyword evidence="7 8" id="KW-0560">Oxidoreductase</keyword>
<dbReference type="NCBIfam" id="TIGR00112">
    <property type="entry name" value="proC"/>
    <property type="match status" value="1"/>
</dbReference>
<dbReference type="FunFam" id="3.40.50.720:FF:000190">
    <property type="entry name" value="Pyrroline-5-carboxylate reductase"/>
    <property type="match status" value="1"/>
</dbReference>
<feature type="domain" description="Pyrroline-5-carboxylate reductase dimerisation" evidence="13">
    <location>
        <begin position="164"/>
        <end position="268"/>
    </location>
</feature>
<comment type="catalytic activity">
    <reaction evidence="8">
        <text>L-proline + NAD(+) = (S)-1-pyrroline-5-carboxylate + NADH + 2 H(+)</text>
        <dbReference type="Rhea" id="RHEA:14105"/>
        <dbReference type="ChEBI" id="CHEBI:15378"/>
        <dbReference type="ChEBI" id="CHEBI:17388"/>
        <dbReference type="ChEBI" id="CHEBI:57540"/>
        <dbReference type="ChEBI" id="CHEBI:57945"/>
        <dbReference type="ChEBI" id="CHEBI:60039"/>
        <dbReference type="EC" id="1.5.1.2"/>
    </reaction>
</comment>
<dbReference type="GO" id="GO:0055129">
    <property type="term" value="P:L-proline biosynthetic process"/>
    <property type="evidence" value="ECO:0007669"/>
    <property type="project" value="UniProtKB-UniRule"/>
</dbReference>
<evidence type="ECO:0000256" key="9">
    <source>
        <dbReference type="NCBIfam" id="TIGR00112"/>
    </source>
</evidence>
<evidence type="ECO:0000256" key="11">
    <source>
        <dbReference type="RuleBase" id="RU003903"/>
    </source>
</evidence>
<evidence type="ECO:0000256" key="1">
    <source>
        <dbReference type="ARBA" id="ARBA00004496"/>
    </source>
</evidence>
<reference evidence="14 15" key="1">
    <citation type="submission" date="2023-01" db="EMBL/GenBank/DDBJ databases">
        <title>Cultivation and genomic characterization of new, ubiquitous marine nitrite-oxidizing bacteria from the Nitrospirales.</title>
        <authorList>
            <person name="Mueller A.J."/>
            <person name="Daebeler A."/>
            <person name="Herbold C.W."/>
            <person name="Kirkegaard R.H."/>
            <person name="Daims H."/>
        </authorList>
    </citation>
    <scope>NUCLEOTIDE SEQUENCE [LARGE SCALE GENOMIC DNA]</scope>
    <source>
        <strain evidence="14 15">DK</strain>
    </source>
</reference>
<evidence type="ECO:0000256" key="10">
    <source>
        <dbReference type="PIRSR" id="PIRSR000193-1"/>
    </source>
</evidence>
<evidence type="ECO:0000313" key="14">
    <source>
        <dbReference type="EMBL" id="WNM63246.1"/>
    </source>
</evidence>
<dbReference type="EC" id="1.5.1.2" evidence="8 9"/>
<evidence type="ECO:0000256" key="4">
    <source>
        <dbReference type="ARBA" id="ARBA00022605"/>
    </source>
</evidence>
<dbReference type="Gene3D" id="1.10.3730.10">
    <property type="entry name" value="ProC C-terminal domain-like"/>
    <property type="match status" value="1"/>
</dbReference>
<feature type="binding site" evidence="10">
    <location>
        <position position="59"/>
    </location>
    <ligand>
        <name>NADPH</name>
        <dbReference type="ChEBI" id="CHEBI:57783"/>
    </ligand>
</feature>
<dbReference type="AlphaFoldDB" id="A0AA96GJT2"/>
<dbReference type="PANTHER" id="PTHR11645">
    <property type="entry name" value="PYRROLINE-5-CARBOXYLATE REDUCTASE"/>
    <property type="match status" value="1"/>
</dbReference>
<dbReference type="HAMAP" id="MF_01925">
    <property type="entry name" value="P5C_reductase"/>
    <property type="match status" value="1"/>
</dbReference>
<evidence type="ECO:0000259" key="13">
    <source>
        <dbReference type="Pfam" id="PF14748"/>
    </source>
</evidence>
<evidence type="ECO:0000256" key="6">
    <source>
        <dbReference type="ARBA" id="ARBA00022857"/>
    </source>
</evidence>
<evidence type="ECO:0000256" key="2">
    <source>
        <dbReference type="ARBA" id="ARBA00005525"/>
    </source>
</evidence>
<organism evidence="14 15">
    <name type="scientific">Candidatus Nitrospira neomarina</name>
    <dbReference type="NCBI Taxonomy" id="3020899"/>
    <lineage>
        <taxon>Bacteria</taxon>
        <taxon>Pseudomonadati</taxon>
        <taxon>Nitrospirota</taxon>
        <taxon>Nitrospiria</taxon>
        <taxon>Nitrospirales</taxon>
        <taxon>Nitrospiraceae</taxon>
        <taxon>Nitrospira</taxon>
    </lineage>
</organism>
<gene>
    <name evidence="8 14" type="primary">proC</name>
    <name evidence="14" type="ORF">PQG83_05700</name>
</gene>
<comment type="pathway">
    <text evidence="8 11">Amino-acid biosynthesis; L-proline biosynthesis; L-proline from L-glutamate 5-semialdehyde: step 1/1.</text>
</comment>
<dbReference type="InterPro" id="IPR000304">
    <property type="entry name" value="Pyrroline-COOH_reductase"/>
</dbReference>
<dbReference type="PROSITE" id="PS00521">
    <property type="entry name" value="P5CR"/>
    <property type="match status" value="1"/>
</dbReference>
<dbReference type="Pfam" id="PF14748">
    <property type="entry name" value="P5CR_dimer"/>
    <property type="match status" value="1"/>
</dbReference>
<evidence type="ECO:0000256" key="7">
    <source>
        <dbReference type="ARBA" id="ARBA00023002"/>
    </source>
</evidence>
<dbReference type="GO" id="GO:0004735">
    <property type="term" value="F:pyrroline-5-carboxylate reductase activity"/>
    <property type="evidence" value="ECO:0007669"/>
    <property type="project" value="UniProtKB-UniRule"/>
</dbReference>
<dbReference type="RefSeq" id="WP_312747703.1">
    <property type="nucleotide sequence ID" value="NZ_CP116968.1"/>
</dbReference>
<keyword evidence="15" id="KW-1185">Reference proteome</keyword>
<dbReference type="InterPro" id="IPR029036">
    <property type="entry name" value="P5CR_dimer"/>
</dbReference>
<dbReference type="KEGG" id="nneo:PQG83_05700"/>
<dbReference type="Proteomes" id="UP001302494">
    <property type="component" value="Chromosome"/>
</dbReference>
<evidence type="ECO:0000256" key="3">
    <source>
        <dbReference type="ARBA" id="ARBA00022490"/>
    </source>
</evidence>
<dbReference type="EMBL" id="CP116968">
    <property type="protein sequence ID" value="WNM63246.1"/>
    <property type="molecule type" value="Genomic_DNA"/>
</dbReference>
<accession>A0AA96GJT2</accession>
<dbReference type="Pfam" id="PF03807">
    <property type="entry name" value="F420_oxidored"/>
    <property type="match status" value="1"/>
</dbReference>
<dbReference type="FunFam" id="1.10.3730.10:FF:000001">
    <property type="entry name" value="Pyrroline-5-carboxylate reductase"/>
    <property type="match status" value="1"/>
</dbReference>
<dbReference type="PIRSF" id="PIRSF000193">
    <property type="entry name" value="Pyrrol-5-carb_rd"/>
    <property type="match status" value="1"/>
</dbReference>
<comment type="similarity">
    <text evidence="2 8 11">Belongs to the pyrroline-5-carboxylate reductase family.</text>
</comment>
<dbReference type="PANTHER" id="PTHR11645:SF0">
    <property type="entry name" value="PYRROLINE-5-CARBOXYLATE REDUCTASE 3"/>
    <property type="match status" value="1"/>
</dbReference>
<sequence>MGQSPKFVFLGAGNMADALVTGILKAHLASPANISVTDISSIRLEHFQKTFHVHVGSDNADEVKSADIIVLCVKPQVMDTVLAEIKEQISHKHLLISVAAGYPLARIQQHVGRNISLIRAMPNTPAVIQEGVTALAGSSGISQDHLHLAQSIFESVGKVVMVEESLMDAVTGLSGSGPAYIYLVIEALTDGGVLVGLPRTVASVLATQTVLGAARMVIESGEHPAALKDRVTSPGGTTIAGLQQLETGKLRATLMKAVKAATARSCELGQ</sequence>
<dbReference type="SUPFAM" id="SSF51735">
    <property type="entry name" value="NAD(P)-binding Rossmann-fold domains"/>
    <property type="match status" value="1"/>
</dbReference>
<comment type="catalytic activity">
    <reaction evidence="8 11">
        <text>L-proline + NADP(+) = (S)-1-pyrroline-5-carboxylate + NADPH + 2 H(+)</text>
        <dbReference type="Rhea" id="RHEA:14109"/>
        <dbReference type="ChEBI" id="CHEBI:15378"/>
        <dbReference type="ChEBI" id="CHEBI:17388"/>
        <dbReference type="ChEBI" id="CHEBI:57783"/>
        <dbReference type="ChEBI" id="CHEBI:58349"/>
        <dbReference type="ChEBI" id="CHEBI:60039"/>
        <dbReference type="EC" id="1.5.1.2"/>
    </reaction>
</comment>
<dbReference type="GO" id="GO:0005737">
    <property type="term" value="C:cytoplasm"/>
    <property type="evidence" value="ECO:0007669"/>
    <property type="project" value="UniProtKB-SubCell"/>
</dbReference>
<evidence type="ECO:0000259" key="12">
    <source>
        <dbReference type="Pfam" id="PF03807"/>
    </source>
</evidence>
<comment type="function">
    <text evidence="8">Catalyzes the reduction of 1-pyrroline-5-carboxylate (PCA) to L-proline.</text>
</comment>
<keyword evidence="6 8" id="KW-0521">NADP</keyword>
<dbReference type="InterPro" id="IPR053790">
    <property type="entry name" value="P5CR-like_CS"/>
</dbReference>